<evidence type="ECO:0000256" key="1">
    <source>
        <dbReference type="ARBA" id="ARBA00004651"/>
    </source>
</evidence>
<keyword evidence="6 7" id="KW-0472">Membrane</keyword>
<comment type="caution">
    <text evidence="10">The sequence shown here is derived from an EMBL/GenBank/DDBJ whole genome shotgun (WGS) entry which is preliminary data.</text>
</comment>
<comment type="subcellular location">
    <subcellularLocation>
        <location evidence="1 7">Cell membrane</location>
        <topology evidence="1 7">Multi-pass membrane protein</topology>
    </subcellularLocation>
</comment>
<evidence type="ECO:0000313" key="11">
    <source>
        <dbReference type="Proteomes" id="UP001589709"/>
    </source>
</evidence>
<dbReference type="SUPFAM" id="SSF161098">
    <property type="entry name" value="MetI-like"/>
    <property type="match status" value="1"/>
</dbReference>
<evidence type="ECO:0000256" key="6">
    <source>
        <dbReference type="ARBA" id="ARBA00023136"/>
    </source>
</evidence>
<gene>
    <name evidence="10" type="ORF">ACFF45_24295</name>
</gene>
<name>A0ABV5N640_9ACTN</name>
<keyword evidence="5 7" id="KW-1133">Transmembrane helix</keyword>
<feature type="transmembrane region" description="Helical" evidence="7">
    <location>
        <begin position="43"/>
        <end position="64"/>
    </location>
</feature>
<organism evidence="10 11">
    <name type="scientific">Streptomyces cinereospinus</name>
    <dbReference type="NCBI Taxonomy" id="285561"/>
    <lineage>
        <taxon>Bacteria</taxon>
        <taxon>Bacillati</taxon>
        <taxon>Actinomycetota</taxon>
        <taxon>Actinomycetes</taxon>
        <taxon>Kitasatosporales</taxon>
        <taxon>Streptomycetaceae</taxon>
        <taxon>Streptomyces</taxon>
    </lineage>
</organism>
<evidence type="ECO:0000256" key="4">
    <source>
        <dbReference type="ARBA" id="ARBA00022692"/>
    </source>
</evidence>
<feature type="transmembrane region" description="Helical" evidence="7">
    <location>
        <begin position="108"/>
        <end position="128"/>
    </location>
</feature>
<evidence type="ECO:0000256" key="2">
    <source>
        <dbReference type="ARBA" id="ARBA00022448"/>
    </source>
</evidence>
<dbReference type="PANTHER" id="PTHR32243">
    <property type="entry name" value="MALTOSE TRANSPORT SYSTEM PERMEASE-RELATED"/>
    <property type="match status" value="1"/>
</dbReference>
<comment type="similarity">
    <text evidence="7">Belongs to the binding-protein-dependent transport system permease family.</text>
</comment>
<dbReference type="PROSITE" id="PS50928">
    <property type="entry name" value="ABC_TM1"/>
    <property type="match status" value="1"/>
</dbReference>
<feature type="transmembrane region" description="Helical" evidence="7">
    <location>
        <begin position="275"/>
        <end position="296"/>
    </location>
</feature>
<keyword evidence="2 7" id="KW-0813">Transport</keyword>
<dbReference type="Gene3D" id="1.10.3720.10">
    <property type="entry name" value="MetI-like"/>
    <property type="match status" value="1"/>
</dbReference>
<proteinExistence type="inferred from homology"/>
<dbReference type="InterPro" id="IPR050901">
    <property type="entry name" value="BP-dep_ABC_trans_perm"/>
</dbReference>
<keyword evidence="4 7" id="KW-0812">Transmembrane</keyword>
<dbReference type="Pfam" id="PF00528">
    <property type="entry name" value="BPD_transp_1"/>
    <property type="match status" value="1"/>
</dbReference>
<accession>A0ABV5N640</accession>
<evidence type="ECO:0000256" key="7">
    <source>
        <dbReference type="RuleBase" id="RU363032"/>
    </source>
</evidence>
<evidence type="ECO:0000256" key="8">
    <source>
        <dbReference type="SAM" id="MobiDB-lite"/>
    </source>
</evidence>
<evidence type="ECO:0000256" key="3">
    <source>
        <dbReference type="ARBA" id="ARBA00022475"/>
    </source>
</evidence>
<evidence type="ECO:0000256" key="5">
    <source>
        <dbReference type="ARBA" id="ARBA00022989"/>
    </source>
</evidence>
<reference evidence="10 11" key="1">
    <citation type="submission" date="2024-09" db="EMBL/GenBank/DDBJ databases">
        <authorList>
            <person name="Sun Q."/>
            <person name="Mori K."/>
        </authorList>
    </citation>
    <scope>NUCLEOTIDE SEQUENCE [LARGE SCALE GENOMIC DNA]</scope>
    <source>
        <strain evidence="10 11">JCM 6917</strain>
    </source>
</reference>
<feature type="domain" description="ABC transmembrane type-1" evidence="9">
    <location>
        <begin position="104"/>
        <end position="296"/>
    </location>
</feature>
<evidence type="ECO:0000313" key="10">
    <source>
        <dbReference type="EMBL" id="MFB9465742.1"/>
    </source>
</evidence>
<dbReference type="InterPro" id="IPR035906">
    <property type="entry name" value="MetI-like_sf"/>
</dbReference>
<dbReference type="InterPro" id="IPR000515">
    <property type="entry name" value="MetI-like"/>
</dbReference>
<evidence type="ECO:0000259" key="9">
    <source>
        <dbReference type="PROSITE" id="PS50928"/>
    </source>
</evidence>
<dbReference type="PANTHER" id="PTHR32243:SF18">
    <property type="entry name" value="INNER MEMBRANE ABC TRANSPORTER PERMEASE PROTEIN YCJP"/>
    <property type="match status" value="1"/>
</dbReference>
<dbReference type="EMBL" id="JBHMCY010000052">
    <property type="protein sequence ID" value="MFB9465742.1"/>
    <property type="molecule type" value="Genomic_DNA"/>
</dbReference>
<feature type="transmembrane region" description="Helical" evidence="7">
    <location>
        <begin position="140"/>
        <end position="163"/>
    </location>
</feature>
<feature type="transmembrane region" description="Helical" evidence="7">
    <location>
        <begin position="175"/>
        <end position="199"/>
    </location>
</feature>
<feature type="region of interest" description="Disordered" evidence="8">
    <location>
        <begin position="1"/>
        <end position="35"/>
    </location>
</feature>
<feature type="transmembrane region" description="Helical" evidence="7">
    <location>
        <begin position="220"/>
        <end position="241"/>
    </location>
</feature>
<dbReference type="CDD" id="cd06261">
    <property type="entry name" value="TM_PBP2"/>
    <property type="match status" value="1"/>
</dbReference>
<keyword evidence="11" id="KW-1185">Reference proteome</keyword>
<sequence length="311" mass="34028">MSGVRASRAMSRASRATAGAVHATTGAPRATTGPPALRRLRRLPLHAAAALTVLVCLFPVYWMATTALKPSRDIQSSEPRLVPHTWTLEHFRTAVNAEGFAQFWRNSLLVTAGAVLLSLLVALAAAFAVARMRWRGRRPFVLAVFIAQMAPWESLIIPVYIIARDTHMLDRLTTLTLVYFMVTLPFTVIVLRGFIATIPPELEEAAQVDGCTRFGAFRRVAFPLLAPGLMATSLFGFITAWNEFAYANFLIIKNQDQRTLPVWLSSFQNTFGTDWGATMAASTLFALPALAVFLLLQRHVTSGLASGAVKG</sequence>
<dbReference type="RefSeq" id="WP_381348568.1">
    <property type="nucleotide sequence ID" value="NZ_JBHMCY010000052.1"/>
</dbReference>
<keyword evidence="3" id="KW-1003">Cell membrane</keyword>
<protein>
    <submittedName>
        <fullName evidence="10">Carbohydrate ABC transporter permease</fullName>
    </submittedName>
</protein>
<dbReference type="Proteomes" id="UP001589709">
    <property type="component" value="Unassembled WGS sequence"/>
</dbReference>